<comment type="caution">
    <text evidence="1">The sequence shown here is derived from an EMBL/GenBank/DDBJ whole genome shotgun (WGS) entry which is preliminary data.</text>
</comment>
<dbReference type="Proteomes" id="UP000271925">
    <property type="component" value="Unassembled WGS sequence"/>
</dbReference>
<organism evidence="1 2">
    <name type="scientific">Larkinella rosea</name>
    <dbReference type="NCBI Taxonomy" id="2025312"/>
    <lineage>
        <taxon>Bacteria</taxon>
        <taxon>Pseudomonadati</taxon>
        <taxon>Bacteroidota</taxon>
        <taxon>Cytophagia</taxon>
        <taxon>Cytophagales</taxon>
        <taxon>Spirosomataceae</taxon>
        <taxon>Larkinella</taxon>
    </lineage>
</organism>
<sequence length="394" mass="43664">MNLAKAVKHFSGISCVTFLIFLSLTGWGQDLCNLTSTQFTGSFQVNISVGCLPLKIKAASSLTNVKNVRYVYDYQGGAVKDADFTSDSVHIYQKPGLFRILQFSEQDNRQLRACVVIQVYDTIQPQIVLEPCLTRVLLKIPKASDYQYDFYTVTWGDGTYEQLDGKNPVGVHTFPDDSQRQIEVKGVHLYGYCGGTTRVTFKPNTQPIAPSIDRLRAVSANSIDLTIRNPGGNRFWIEQRPPGGTYVRTSPYSDALTSTIAVEADTTQAICFRLVLADTCLQTAPISDVCFDPQKPLDPTPVPDSTVFMPDAFSPNADGINDRFQLQGLLSGTAQLTVYNRWGEVVFRTDDAITGWDGRQRDQSLPPGTYSYLLDMAKPDGVRLQKRGAVVLVR</sequence>
<dbReference type="Pfam" id="PF13585">
    <property type="entry name" value="CHU_C"/>
    <property type="match status" value="1"/>
</dbReference>
<name>A0A3P1BZW1_9BACT</name>
<gene>
    <name evidence="1" type="ORF">EHT25_02595</name>
</gene>
<protein>
    <submittedName>
        <fullName evidence="1">Gliding motility-associated C-terminal domain-containing protein</fullName>
    </submittedName>
</protein>
<dbReference type="NCBIfam" id="TIGR04131">
    <property type="entry name" value="Bac_Flav_CTERM"/>
    <property type="match status" value="1"/>
</dbReference>
<dbReference type="AlphaFoldDB" id="A0A3P1BZW1"/>
<reference evidence="1 2" key="1">
    <citation type="submission" date="2018-11" db="EMBL/GenBank/DDBJ databases">
        <authorList>
            <person name="Zhou Z."/>
            <person name="Wang G."/>
        </authorList>
    </citation>
    <scope>NUCLEOTIDE SEQUENCE [LARGE SCALE GENOMIC DNA]</scope>
    <source>
        <strain evidence="1 2">KCTC52004</strain>
    </source>
</reference>
<accession>A0A3P1BZW1</accession>
<evidence type="ECO:0000313" key="2">
    <source>
        <dbReference type="Proteomes" id="UP000271925"/>
    </source>
</evidence>
<keyword evidence="2" id="KW-1185">Reference proteome</keyword>
<evidence type="ECO:0000313" key="1">
    <source>
        <dbReference type="EMBL" id="RRB06701.1"/>
    </source>
</evidence>
<dbReference type="RefSeq" id="WP_124870209.1">
    <property type="nucleotide sequence ID" value="NZ_RQJO01000007.1"/>
</dbReference>
<dbReference type="InterPro" id="IPR026341">
    <property type="entry name" value="T9SS_type_B"/>
</dbReference>
<proteinExistence type="predicted"/>
<dbReference type="EMBL" id="RQJO01000007">
    <property type="protein sequence ID" value="RRB06701.1"/>
    <property type="molecule type" value="Genomic_DNA"/>
</dbReference>
<dbReference type="OrthoDB" id="631648at2"/>